<name>A0ACC6UDL0_9BURK</name>
<protein>
    <submittedName>
        <fullName evidence="1">Uncharacterized protein</fullName>
    </submittedName>
</protein>
<accession>A0ACC6UDL0</accession>
<reference evidence="1" key="1">
    <citation type="submission" date="2024-07" db="EMBL/GenBank/DDBJ databases">
        <title>A survey of Mimosa microsymbionts across Brazilian biomes reveals a high diversity of Paraburkholderia nodulating endemic species, but also that Cupriavidus is common as a symbiont of widespread species.</title>
        <authorList>
            <person name="Rouws L."/>
            <person name="Barauna A."/>
            <person name="Beukes C."/>
            <person name="Rouws J.R.C."/>
            <person name="De Faria S.M."/>
            <person name="Gross E."/>
            <person name="Bueno Dos Reis Junior F."/>
            <person name="Simon M.F."/>
            <person name="Maluk M."/>
            <person name="Odee D.W."/>
            <person name="Kenicer G."/>
            <person name="Young J.P.W."/>
            <person name="Reis V.M."/>
            <person name="Zilli J."/>
            <person name="James E.K."/>
        </authorList>
    </citation>
    <scope>NUCLEOTIDE SEQUENCE</scope>
    <source>
        <strain evidence="1">EG181B</strain>
    </source>
</reference>
<organism evidence="1 2">
    <name type="scientific">Paraburkholderia phymatum</name>
    <dbReference type="NCBI Taxonomy" id="148447"/>
    <lineage>
        <taxon>Bacteria</taxon>
        <taxon>Pseudomonadati</taxon>
        <taxon>Pseudomonadota</taxon>
        <taxon>Betaproteobacteria</taxon>
        <taxon>Burkholderiales</taxon>
        <taxon>Burkholderiaceae</taxon>
        <taxon>Paraburkholderia</taxon>
    </lineage>
</organism>
<sequence length="55" mass="5932">MQQLDIFADSRDVMNVAAVAEVPPVLAGATSATFNASFNGFLRQDSPNQTRGFTR</sequence>
<gene>
    <name evidence="1" type="ORF">AB4Y32_38635</name>
</gene>
<keyword evidence="2" id="KW-1185">Reference proteome</keyword>
<comment type="caution">
    <text evidence="1">The sequence shown here is derived from an EMBL/GenBank/DDBJ whole genome shotgun (WGS) entry which is preliminary data.</text>
</comment>
<evidence type="ECO:0000313" key="2">
    <source>
        <dbReference type="Proteomes" id="UP001558850"/>
    </source>
</evidence>
<proteinExistence type="predicted"/>
<evidence type="ECO:0000313" key="1">
    <source>
        <dbReference type="EMBL" id="MEX3937580.1"/>
    </source>
</evidence>
<dbReference type="Proteomes" id="UP001558850">
    <property type="component" value="Unassembled WGS sequence"/>
</dbReference>
<dbReference type="EMBL" id="JBFRCH010000056">
    <property type="protein sequence ID" value="MEX3937580.1"/>
    <property type="molecule type" value="Genomic_DNA"/>
</dbReference>